<feature type="transmembrane region" description="Helical" evidence="6">
    <location>
        <begin position="396"/>
        <end position="414"/>
    </location>
</feature>
<dbReference type="Proteomes" id="UP001208567">
    <property type="component" value="Unassembled WGS sequence"/>
</dbReference>
<evidence type="ECO:0000256" key="5">
    <source>
        <dbReference type="ARBA" id="ARBA00023136"/>
    </source>
</evidence>
<feature type="transmembrane region" description="Helical" evidence="6">
    <location>
        <begin position="61"/>
        <end position="81"/>
    </location>
</feature>
<gene>
    <name evidence="7" type="ORF">bsdE14_13350</name>
</gene>
<feature type="transmembrane region" description="Helical" evidence="6">
    <location>
        <begin position="33"/>
        <end position="55"/>
    </location>
</feature>
<reference evidence="7 8" key="1">
    <citation type="journal article" date="2024" name="Int. J. Syst. Evol. Microbiol.">
        <title>Clostridium omnivorum sp. nov., isolated from anoxic soil under the treatment of reductive soil disinfestation.</title>
        <authorList>
            <person name="Ueki A."/>
            <person name="Tonouchi A."/>
            <person name="Kaku N."/>
            <person name="Honma S."/>
            <person name="Ueki K."/>
        </authorList>
    </citation>
    <scope>NUCLEOTIDE SEQUENCE [LARGE SCALE GENOMIC DNA]</scope>
    <source>
        <strain evidence="7 8">E14</strain>
    </source>
</reference>
<dbReference type="InterPro" id="IPR045035">
    <property type="entry name" value="YSL-like"/>
</dbReference>
<dbReference type="NCBIfam" id="TIGR00733">
    <property type="entry name" value="OPT family oligopeptide transporter"/>
    <property type="match status" value="1"/>
</dbReference>
<protein>
    <submittedName>
        <fullName evidence="7">Oligopeptide transporter, OPT family protein</fullName>
    </submittedName>
</protein>
<keyword evidence="3 6" id="KW-0812">Transmembrane</keyword>
<dbReference type="InterPro" id="IPR004813">
    <property type="entry name" value="OPT"/>
</dbReference>
<name>A0ABQ5N409_9CLOT</name>
<dbReference type="EMBL" id="BRXR01000001">
    <property type="protein sequence ID" value="GLC29925.1"/>
    <property type="molecule type" value="Genomic_DNA"/>
</dbReference>
<comment type="caution">
    <text evidence="7">The sequence shown here is derived from an EMBL/GenBank/DDBJ whole genome shotgun (WGS) entry which is preliminary data.</text>
</comment>
<dbReference type="Pfam" id="PF03169">
    <property type="entry name" value="OPT"/>
    <property type="match status" value="1"/>
</dbReference>
<keyword evidence="2" id="KW-0813">Transport</keyword>
<evidence type="ECO:0000313" key="7">
    <source>
        <dbReference type="EMBL" id="GLC29925.1"/>
    </source>
</evidence>
<evidence type="ECO:0000256" key="1">
    <source>
        <dbReference type="ARBA" id="ARBA00004141"/>
    </source>
</evidence>
<feature type="transmembrane region" description="Helical" evidence="6">
    <location>
        <begin position="93"/>
        <end position="116"/>
    </location>
</feature>
<evidence type="ECO:0000313" key="8">
    <source>
        <dbReference type="Proteomes" id="UP001208567"/>
    </source>
</evidence>
<feature type="transmembrane region" description="Helical" evidence="6">
    <location>
        <begin position="217"/>
        <end position="237"/>
    </location>
</feature>
<keyword evidence="4 6" id="KW-1133">Transmembrane helix</keyword>
<feature type="transmembrane region" description="Helical" evidence="6">
    <location>
        <begin position="461"/>
        <end position="482"/>
    </location>
</feature>
<dbReference type="PANTHER" id="PTHR31645">
    <property type="entry name" value="OLIGOPEPTIDE TRANSPORTER YGL114W-RELATED"/>
    <property type="match status" value="1"/>
</dbReference>
<evidence type="ECO:0000256" key="4">
    <source>
        <dbReference type="ARBA" id="ARBA00022989"/>
    </source>
</evidence>
<feature type="transmembrane region" description="Helical" evidence="6">
    <location>
        <begin position="513"/>
        <end position="536"/>
    </location>
</feature>
<evidence type="ECO:0000256" key="6">
    <source>
        <dbReference type="SAM" id="Phobius"/>
    </source>
</evidence>
<feature type="transmembrane region" description="Helical" evidence="6">
    <location>
        <begin position="341"/>
        <end position="358"/>
    </location>
</feature>
<keyword evidence="8" id="KW-1185">Reference proteome</keyword>
<evidence type="ECO:0000256" key="3">
    <source>
        <dbReference type="ARBA" id="ARBA00022692"/>
    </source>
</evidence>
<dbReference type="RefSeq" id="WP_264849199.1">
    <property type="nucleotide sequence ID" value="NZ_BRXR01000001.1"/>
</dbReference>
<feature type="transmembrane region" description="Helical" evidence="6">
    <location>
        <begin position="243"/>
        <end position="269"/>
    </location>
</feature>
<organism evidence="7 8">
    <name type="scientific">Clostridium omnivorum</name>
    <dbReference type="NCBI Taxonomy" id="1604902"/>
    <lineage>
        <taxon>Bacteria</taxon>
        <taxon>Bacillati</taxon>
        <taxon>Bacillota</taxon>
        <taxon>Clostridia</taxon>
        <taxon>Eubacteriales</taxon>
        <taxon>Clostridiaceae</taxon>
        <taxon>Clostridium</taxon>
    </lineage>
</organism>
<keyword evidence="5 6" id="KW-0472">Membrane</keyword>
<feature type="transmembrane region" description="Helical" evidence="6">
    <location>
        <begin position="542"/>
        <end position="562"/>
    </location>
</feature>
<comment type="subcellular location">
    <subcellularLocation>
        <location evidence="1">Membrane</location>
        <topology evidence="1">Multi-pass membrane protein</topology>
    </subcellularLocation>
</comment>
<feature type="transmembrane region" description="Helical" evidence="6">
    <location>
        <begin position="421"/>
        <end position="441"/>
    </location>
</feature>
<accession>A0ABQ5N409</accession>
<feature type="transmembrane region" description="Helical" evidence="6">
    <location>
        <begin position="616"/>
        <end position="639"/>
    </location>
</feature>
<feature type="transmembrane region" description="Helical" evidence="6">
    <location>
        <begin position="582"/>
        <end position="604"/>
    </location>
</feature>
<sequence length="649" mass="67057">MTEKKGLSHTAYGGINGDDYTPYVSASEAMPELTLVSIVIGCLFAAVFAAANTYLALKVGMTIAAGIPAAILGTGILKLAFRRNNILEANMISAIAAMGESLAGGIVFTLPAIIIWGMKLSFTTIVIVTLLGGLVGILFVVPLRRYLIVEEHGKLAFPESMAASEVLVTGSTGGSGFKTVLTGIFGGAVYKFLSGGLLIWAEEPEWSINLTQGGKPIYQTFFGLDAMASLAGVGFIVGIEASLYMFAGALVATFGLIPLISYVGAGLTTPLFPATEPIAKMTAGAIRGNYIRYIGAGAVAAGGFISLAKSLPTIIKSFKAAMSGIGGKSESTKRTELDVPMTWVIGAAVLVFVLSWLLPMIKVGVVGAILAVLFSFFFAVVSARICGIIGASNNPVSGMTIATLLFITSVLKATGMTGNTGMVAALIAGAIVCVAVAVAGGSGQALKTSYIIGGTPRKVEIGMYLGVLIGSLAAAAAMLLLIQTYGIGGERGIAAPQATLMSMVVKGVMTGELPWSLVLVGMTFGVMIELMGLPVLPVALGIYLPIHLSAGILVGGIVRVLVDKKFKNNDSVLKEKTEKGILLSSGLVAGDALMGIIVALLAALKLSDAVAIGPKFMPSISGSNWIALLVYVLLAYWIYRFTVKEDKAI</sequence>
<evidence type="ECO:0000256" key="2">
    <source>
        <dbReference type="ARBA" id="ARBA00022448"/>
    </source>
</evidence>
<feature type="transmembrane region" description="Helical" evidence="6">
    <location>
        <begin position="365"/>
        <end position="390"/>
    </location>
</feature>
<proteinExistence type="predicted"/>
<dbReference type="InterPro" id="IPR004814">
    <property type="entry name" value="Oligopep_transpt"/>
</dbReference>
<feature type="transmembrane region" description="Helical" evidence="6">
    <location>
        <begin position="122"/>
        <end position="141"/>
    </location>
</feature>
<dbReference type="PANTHER" id="PTHR31645:SF0">
    <property type="entry name" value="OLIGOPEPTIDE TRANSPORTER YGL114W-RELATED"/>
    <property type="match status" value="1"/>
</dbReference>